<keyword evidence="2" id="KW-1185">Reference proteome</keyword>
<dbReference type="AlphaFoldDB" id="A0A2R6WRZ5"/>
<proteinExistence type="predicted"/>
<dbReference type="Gramene" id="Mp7g05240.1">
    <property type="protein sequence ID" value="Mp7g05240.1.cds1"/>
    <property type="gene ID" value="Mp7g05240"/>
</dbReference>
<dbReference type="Proteomes" id="UP000244005">
    <property type="component" value="Unassembled WGS sequence"/>
</dbReference>
<evidence type="ECO:0000313" key="1">
    <source>
        <dbReference type="EMBL" id="PTQ36573.1"/>
    </source>
</evidence>
<accession>A0A2R6WRZ5</accession>
<gene>
    <name evidence="1" type="ORF">MARPO_0062s0002</name>
</gene>
<dbReference type="EMBL" id="KZ772734">
    <property type="protein sequence ID" value="PTQ36573.1"/>
    <property type="molecule type" value="Genomic_DNA"/>
</dbReference>
<evidence type="ECO:0000313" key="2">
    <source>
        <dbReference type="Proteomes" id="UP000244005"/>
    </source>
</evidence>
<reference evidence="2" key="1">
    <citation type="journal article" date="2017" name="Cell">
        <title>Insights into land plant evolution garnered from the Marchantia polymorpha genome.</title>
        <authorList>
            <person name="Bowman J.L."/>
            <person name="Kohchi T."/>
            <person name="Yamato K.T."/>
            <person name="Jenkins J."/>
            <person name="Shu S."/>
            <person name="Ishizaki K."/>
            <person name="Yamaoka S."/>
            <person name="Nishihama R."/>
            <person name="Nakamura Y."/>
            <person name="Berger F."/>
            <person name="Adam C."/>
            <person name="Aki S.S."/>
            <person name="Althoff F."/>
            <person name="Araki T."/>
            <person name="Arteaga-Vazquez M.A."/>
            <person name="Balasubrmanian S."/>
            <person name="Barry K."/>
            <person name="Bauer D."/>
            <person name="Boehm C.R."/>
            <person name="Briginshaw L."/>
            <person name="Caballero-Perez J."/>
            <person name="Catarino B."/>
            <person name="Chen F."/>
            <person name="Chiyoda S."/>
            <person name="Chovatia M."/>
            <person name="Davies K.M."/>
            <person name="Delmans M."/>
            <person name="Demura T."/>
            <person name="Dierschke T."/>
            <person name="Dolan L."/>
            <person name="Dorantes-Acosta A.E."/>
            <person name="Eklund D.M."/>
            <person name="Florent S.N."/>
            <person name="Flores-Sandoval E."/>
            <person name="Fujiyama A."/>
            <person name="Fukuzawa H."/>
            <person name="Galik B."/>
            <person name="Grimanelli D."/>
            <person name="Grimwood J."/>
            <person name="Grossniklaus U."/>
            <person name="Hamada T."/>
            <person name="Haseloff J."/>
            <person name="Hetherington A.J."/>
            <person name="Higo A."/>
            <person name="Hirakawa Y."/>
            <person name="Hundley H.N."/>
            <person name="Ikeda Y."/>
            <person name="Inoue K."/>
            <person name="Inoue S.I."/>
            <person name="Ishida S."/>
            <person name="Jia Q."/>
            <person name="Kakita M."/>
            <person name="Kanazawa T."/>
            <person name="Kawai Y."/>
            <person name="Kawashima T."/>
            <person name="Kennedy M."/>
            <person name="Kinose K."/>
            <person name="Kinoshita T."/>
            <person name="Kohara Y."/>
            <person name="Koide E."/>
            <person name="Komatsu K."/>
            <person name="Kopischke S."/>
            <person name="Kubo M."/>
            <person name="Kyozuka J."/>
            <person name="Lagercrantz U."/>
            <person name="Lin S.S."/>
            <person name="Lindquist E."/>
            <person name="Lipzen A.M."/>
            <person name="Lu C.W."/>
            <person name="De Luna E."/>
            <person name="Martienssen R.A."/>
            <person name="Minamino N."/>
            <person name="Mizutani M."/>
            <person name="Mizutani M."/>
            <person name="Mochizuki N."/>
            <person name="Monte I."/>
            <person name="Mosher R."/>
            <person name="Nagasaki H."/>
            <person name="Nakagami H."/>
            <person name="Naramoto S."/>
            <person name="Nishitani K."/>
            <person name="Ohtani M."/>
            <person name="Okamoto T."/>
            <person name="Okumura M."/>
            <person name="Phillips J."/>
            <person name="Pollak B."/>
            <person name="Reinders A."/>
            <person name="Rovekamp M."/>
            <person name="Sano R."/>
            <person name="Sawa S."/>
            <person name="Schmid M.W."/>
            <person name="Shirakawa M."/>
            <person name="Solano R."/>
            <person name="Spunde A."/>
            <person name="Suetsugu N."/>
            <person name="Sugano S."/>
            <person name="Sugiyama A."/>
            <person name="Sun R."/>
            <person name="Suzuki Y."/>
            <person name="Takenaka M."/>
            <person name="Takezawa D."/>
            <person name="Tomogane H."/>
            <person name="Tsuzuki M."/>
            <person name="Ueda T."/>
            <person name="Umeda M."/>
            <person name="Ward J.M."/>
            <person name="Watanabe Y."/>
            <person name="Yazaki K."/>
            <person name="Yokoyama R."/>
            <person name="Yoshitake Y."/>
            <person name="Yotsui I."/>
            <person name="Zachgo S."/>
            <person name="Schmutz J."/>
        </authorList>
    </citation>
    <scope>NUCLEOTIDE SEQUENCE [LARGE SCALE GENOMIC DNA]</scope>
    <source>
        <strain evidence="2">Tak-1</strain>
    </source>
</reference>
<sequence length="116" mass="13645">MLISDNPRERLIVLYKKMRLVSHALHFWSHRCRLSLIGALCCGQDQGLPSTRYTLSDQERIRGNAKTRKCLYAYVCWAIDRFLCKYDYSLANDMECKIANTLSWVESVKYYYFADA</sequence>
<name>A0A2R6WRZ5_MARPO</name>
<organism evidence="1 2">
    <name type="scientific">Marchantia polymorpha</name>
    <name type="common">Common liverwort</name>
    <name type="synonym">Marchantia aquatica</name>
    <dbReference type="NCBI Taxonomy" id="3197"/>
    <lineage>
        <taxon>Eukaryota</taxon>
        <taxon>Viridiplantae</taxon>
        <taxon>Streptophyta</taxon>
        <taxon>Embryophyta</taxon>
        <taxon>Marchantiophyta</taxon>
        <taxon>Marchantiopsida</taxon>
        <taxon>Marchantiidae</taxon>
        <taxon>Marchantiales</taxon>
        <taxon>Marchantiaceae</taxon>
        <taxon>Marchantia</taxon>
    </lineage>
</organism>
<protein>
    <submittedName>
        <fullName evidence="1">Uncharacterized protein</fullName>
    </submittedName>
</protein>